<organism evidence="1 2">
    <name type="scientific">Quercus suber</name>
    <name type="common">Cork oak</name>
    <dbReference type="NCBI Taxonomy" id="58331"/>
    <lineage>
        <taxon>Eukaryota</taxon>
        <taxon>Viridiplantae</taxon>
        <taxon>Streptophyta</taxon>
        <taxon>Embryophyta</taxon>
        <taxon>Tracheophyta</taxon>
        <taxon>Spermatophyta</taxon>
        <taxon>Magnoliopsida</taxon>
        <taxon>eudicotyledons</taxon>
        <taxon>Gunneridae</taxon>
        <taxon>Pentapetalae</taxon>
        <taxon>rosids</taxon>
        <taxon>fabids</taxon>
        <taxon>Fagales</taxon>
        <taxon>Fagaceae</taxon>
        <taxon>Quercus</taxon>
    </lineage>
</organism>
<sequence>MLLEPIFLYQVPIPQFDFPISYVNRLIENLTRLKDSGSKTLAELIRKYKHLGRPIDCIVYDSSLSWALDAA</sequence>
<dbReference type="AlphaFoldDB" id="A0AAW0JUH7"/>
<reference evidence="1 2" key="1">
    <citation type="journal article" date="2018" name="Sci. Data">
        <title>The draft genome sequence of cork oak.</title>
        <authorList>
            <person name="Ramos A.M."/>
            <person name="Usie A."/>
            <person name="Barbosa P."/>
            <person name="Barros P.M."/>
            <person name="Capote T."/>
            <person name="Chaves I."/>
            <person name="Simoes F."/>
            <person name="Abreu I."/>
            <person name="Carrasquinho I."/>
            <person name="Faro C."/>
            <person name="Guimaraes J.B."/>
            <person name="Mendonca D."/>
            <person name="Nobrega F."/>
            <person name="Rodrigues L."/>
            <person name="Saibo N.J.M."/>
            <person name="Varela M.C."/>
            <person name="Egas C."/>
            <person name="Matos J."/>
            <person name="Miguel C.M."/>
            <person name="Oliveira M.M."/>
            <person name="Ricardo C.P."/>
            <person name="Goncalves S."/>
        </authorList>
    </citation>
    <scope>NUCLEOTIDE SEQUENCE [LARGE SCALE GENOMIC DNA]</scope>
    <source>
        <strain evidence="2">cv. HL8</strain>
    </source>
</reference>
<evidence type="ECO:0000313" key="2">
    <source>
        <dbReference type="Proteomes" id="UP000237347"/>
    </source>
</evidence>
<evidence type="ECO:0000313" key="1">
    <source>
        <dbReference type="EMBL" id="KAK7829871.1"/>
    </source>
</evidence>
<dbReference type="Proteomes" id="UP000237347">
    <property type="component" value="Unassembled WGS sequence"/>
</dbReference>
<accession>A0AAW0JUH7</accession>
<dbReference type="EMBL" id="PKMF04000470">
    <property type="protein sequence ID" value="KAK7829871.1"/>
    <property type="molecule type" value="Genomic_DNA"/>
</dbReference>
<dbReference type="Gene3D" id="3.40.50.2000">
    <property type="entry name" value="Glycogen Phosphorylase B"/>
    <property type="match status" value="1"/>
</dbReference>
<keyword evidence="2" id="KW-1185">Reference proteome</keyword>
<comment type="caution">
    <text evidence="1">The sequence shown here is derived from an EMBL/GenBank/DDBJ whole genome shotgun (WGS) entry which is preliminary data.</text>
</comment>
<name>A0AAW0JUH7_QUESU</name>
<gene>
    <name evidence="1" type="primary">UGT74F1_2</name>
    <name evidence="1" type="ORF">CFP56_028601</name>
</gene>
<protein>
    <submittedName>
        <fullName evidence="1">Udp-glycosyltransferase 74f1</fullName>
    </submittedName>
</protein>
<proteinExistence type="predicted"/>